<evidence type="ECO:0000313" key="9">
    <source>
        <dbReference type="EMBL" id="CAG8637576.1"/>
    </source>
</evidence>
<evidence type="ECO:0000256" key="2">
    <source>
        <dbReference type="ARBA" id="ARBA00012438"/>
    </source>
</evidence>
<evidence type="ECO:0000256" key="6">
    <source>
        <dbReference type="PROSITE-ProRule" id="PRU00169"/>
    </source>
</evidence>
<proteinExistence type="predicted"/>
<dbReference type="InterPro" id="IPR004358">
    <property type="entry name" value="Sig_transdc_His_kin-like_C"/>
</dbReference>
<dbReference type="Gene3D" id="3.40.50.2300">
    <property type="match status" value="1"/>
</dbReference>
<feature type="non-terminal residue" evidence="9">
    <location>
        <position position="1"/>
    </location>
</feature>
<comment type="caution">
    <text evidence="6">Lacks conserved residue(s) required for the propagation of feature annotation.</text>
</comment>
<dbReference type="InterPro" id="IPR011006">
    <property type="entry name" value="CheY-like_superfamily"/>
</dbReference>
<evidence type="ECO:0000256" key="4">
    <source>
        <dbReference type="ARBA" id="ARBA00022679"/>
    </source>
</evidence>
<dbReference type="SMART" id="SM00387">
    <property type="entry name" value="HATPase_c"/>
    <property type="match status" value="1"/>
</dbReference>
<gene>
    <name evidence="9" type="ORF">AGERDE_LOCUS10819</name>
</gene>
<dbReference type="Gene3D" id="3.30.565.10">
    <property type="entry name" value="Histidine kinase-like ATPase, C-terminal domain"/>
    <property type="match status" value="1"/>
</dbReference>
<dbReference type="SUPFAM" id="SSF55874">
    <property type="entry name" value="ATPase domain of HSP90 chaperone/DNA topoisomerase II/histidine kinase"/>
    <property type="match status" value="1"/>
</dbReference>
<keyword evidence="5" id="KW-0418">Kinase</keyword>
<dbReference type="PANTHER" id="PTHR43547:SF2">
    <property type="entry name" value="HYBRID SIGNAL TRANSDUCTION HISTIDINE KINASE C"/>
    <property type="match status" value="1"/>
</dbReference>
<evidence type="ECO:0000259" key="7">
    <source>
        <dbReference type="PROSITE" id="PS50109"/>
    </source>
</evidence>
<dbReference type="Pfam" id="PF02518">
    <property type="entry name" value="HATPase_c"/>
    <property type="match status" value="1"/>
</dbReference>
<evidence type="ECO:0000256" key="5">
    <source>
        <dbReference type="ARBA" id="ARBA00022777"/>
    </source>
</evidence>
<dbReference type="EMBL" id="CAJVPL010003735">
    <property type="protein sequence ID" value="CAG8637576.1"/>
    <property type="molecule type" value="Genomic_DNA"/>
</dbReference>
<dbReference type="SUPFAM" id="SSF52172">
    <property type="entry name" value="CheY-like"/>
    <property type="match status" value="1"/>
</dbReference>
<dbReference type="InterPro" id="IPR036890">
    <property type="entry name" value="HATPase_C_sf"/>
</dbReference>
<feature type="domain" description="Response regulatory" evidence="8">
    <location>
        <begin position="280"/>
        <end position="332"/>
    </location>
</feature>
<dbReference type="OrthoDB" id="2445183at2759"/>
<feature type="domain" description="Histidine kinase" evidence="7">
    <location>
        <begin position="1"/>
        <end position="175"/>
    </location>
</feature>
<accession>A0A9N9H053</accession>
<dbReference type="InterPro" id="IPR005467">
    <property type="entry name" value="His_kinase_dom"/>
</dbReference>
<dbReference type="InterPro" id="IPR001789">
    <property type="entry name" value="Sig_transdc_resp-reg_receiver"/>
</dbReference>
<dbReference type="PROSITE" id="PS50110">
    <property type="entry name" value="RESPONSE_REGULATORY"/>
    <property type="match status" value="1"/>
</dbReference>
<keyword evidence="4" id="KW-0808">Transferase</keyword>
<evidence type="ECO:0000256" key="3">
    <source>
        <dbReference type="ARBA" id="ARBA00022553"/>
    </source>
</evidence>
<dbReference type="PRINTS" id="PR00344">
    <property type="entry name" value="BCTRLSENSOR"/>
</dbReference>
<keyword evidence="3" id="KW-0597">Phosphoprotein</keyword>
<keyword evidence="10" id="KW-1185">Reference proteome</keyword>
<dbReference type="EC" id="2.7.13.3" evidence="2"/>
<dbReference type="PROSITE" id="PS50109">
    <property type="entry name" value="HIS_KIN"/>
    <property type="match status" value="1"/>
</dbReference>
<sequence length="332" mass="37726">FSRVEAGRLEARYCETNIAKHTLELVSNFESMAKSFGLNFIIDIPNHQEFERKLKQKVFLDLDLYEKIVFNLCSNAFKYTWRGSVTVRLYTDIKELKEVVVFEVEDTGVGISPEHLSNLFQRFYRIESHQARSHEGTGIGLALVKELATRHGGDIEVESHVDVGSKFKIWMPTGYDHLPLKNVIIESSGDMHDGIGDNREKHLYSSLDLYLDESKHWIQDEPKFNDISIQQNITLADEQTAIKSLQSLNLSSPITDSITSTSRTSPFLSEKCTDSDKSALILIVDDNTDMRNYLSNVLKTEFKVQCATDGRDALGIIQNKKIHPDLVLSGMY</sequence>
<organism evidence="9 10">
    <name type="scientific">Ambispora gerdemannii</name>
    <dbReference type="NCBI Taxonomy" id="144530"/>
    <lineage>
        <taxon>Eukaryota</taxon>
        <taxon>Fungi</taxon>
        <taxon>Fungi incertae sedis</taxon>
        <taxon>Mucoromycota</taxon>
        <taxon>Glomeromycotina</taxon>
        <taxon>Glomeromycetes</taxon>
        <taxon>Archaeosporales</taxon>
        <taxon>Ambisporaceae</taxon>
        <taxon>Ambispora</taxon>
    </lineage>
</organism>
<dbReference type="InterPro" id="IPR003594">
    <property type="entry name" value="HATPase_dom"/>
</dbReference>
<comment type="catalytic activity">
    <reaction evidence="1">
        <text>ATP + protein L-histidine = ADP + protein N-phospho-L-histidine.</text>
        <dbReference type="EC" id="2.7.13.3"/>
    </reaction>
</comment>
<name>A0A9N9H053_9GLOM</name>
<dbReference type="PANTHER" id="PTHR43547">
    <property type="entry name" value="TWO-COMPONENT HISTIDINE KINASE"/>
    <property type="match status" value="1"/>
</dbReference>
<evidence type="ECO:0000256" key="1">
    <source>
        <dbReference type="ARBA" id="ARBA00000085"/>
    </source>
</evidence>
<reference evidence="9" key="1">
    <citation type="submission" date="2021-06" db="EMBL/GenBank/DDBJ databases">
        <authorList>
            <person name="Kallberg Y."/>
            <person name="Tangrot J."/>
            <person name="Rosling A."/>
        </authorList>
    </citation>
    <scope>NUCLEOTIDE SEQUENCE</scope>
    <source>
        <strain evidence="9">MT106</strain>
    </source>
</reference>
<protein>
    <recommendedName>
        <fullName evidence="2">histidine kinase</fullName>
        <ecNumber evidence="2">2.7.13.3</ecNumber>
    </recommendedName>
</protein>
<comment type="caution">
    <text evidence="9">The sequence shown here is derived from an EMBL/GenBank/DDBJ whole genome shotgun (WGS) entry which is preliminary data.</text>
</comment>
<dbReference type="Proteomes" id="UP000789831">
    <property type="component" value="Unassembled WGS sequence"/>
</dbReference>
<evidence type="ECO:0000259" key="8">
    <source>
        <dbReference type="PROSITE" id="PS50110"/>
    </source>
</evidence>
<dbReference type="FunFam" id="3.30.565.10:FF:000006">
    <property type="entry name" value="Sensor histidine kinase WalK"/>
    <property type="match status" value="1"/>
</dbReference>
<dbReference type="GO" id="GO:0000155">
    <property type="term" value="F:phosphorelay sensor kinase activity"/>
    <property type="evidence" value="ECO:0007669"/>
    <property type="project" value="TreeGrafter"/>
</dbReference>
<evidence type="ECO:0000313" key="10">
    <source>
        <dbReference type="Proteomes" id="UP000789831"/>
    </source>
</evidence>
<dbReference type="AlphaFoldDB" id="A0A9N9H053"/>